<evidence type="ECO:0000313" key="5">
    <source>
        <dbReference type="EMBL" id="TQE93894.1"/>
    </source>
</evidence>
<comment type="similarity">
    <text evidence="2">Belongs to the hyi family.</text>
</comment>
<feature type="active site" description="Proton donor/acceptor" evidence="3">
    <location>
        <position position="238"/>
    </location>
</feature>
<feature type="active site" description="Proton donor/acceptor" evidence="3">
    <location>
        <position position="139"/>
    </location>
</feature>
<sequence>MGIKQSICYPLFKPAEMSLAELVQAAAEIGYAAIELWARPDNFEEIVALARDHGLAVASMSGHGTLGDGLNKRSNHDRIEAELRESIDVAARYGIPGIICFSGNRQPHMTELEAIEAVADGLRRVAPYAEEKGVNLNLELLNSKVDHPGYQCDHTAWGVAVCERVNSPRVKLLYDIYHMQIMEGDVIRTIRENIRWIGHFHTAGVPGRNDLDDSQELNYRAICRAIAATGYDLYVGHEFRPKGDPIQALRQTFALCDQQA</sequence>
<dbReference type="OrthoDB" id="9786584at2"/>
<dbReference type="Gene3D" id="3.20.20.150">
    <property type="entry name" value="Divalent-metal-dependent TIM barrel enzymes"/>
    <property type="match status" value="1"/>
</dbReference>
<feature type="domain" description="Xylose isomerase-like TIM barrel" evidence="4">
    <location>
        <begin position="23"/>
        <end position="250"/>
    </location>
</feature>
<dbReference type="InterPro" id="IPR050417">
    <property type="entry name" value="Sugar_Epim/Isomerase"/>
</dbReference>
<protein>
    <submittedName>
        <fullName evidence="5">TIM barrel protein</fullName>
    </submittedName>
</protein>
<accession>A0A540VAV9</accession>
<keyword evidence="6" id="KW-1185">Reference proteome</keyword>
<dbReference type="InParanoid" id="A0A540VAV9"/>
<reference evidence="5 6" key="1">
    <citation type="submission" date="2019-06" db="EMBL/GenBank/DDBJ databases">
        <title>Genome sequence of Litorilinea aerophila BAA-2444.</title>
        <authorList>
            <person name="Maclea K.S."/>
            <person name="Maurais E.G."/>
            <person name="Iannazzi L.C."/>
        </authorList>
    </citation>
    <scope>NUCLEOTIDE SEQUENCE [LARGE SCALE GENOMIC DNA]</scope>
    <source>
        <strain evidence="5 6">ATCC BAA-2444</strain>
    </source>
</reference>
<evidence type="ECO:0000256" key="2">
    <source>
        <dbReference type="PIRNR" id="PIRNR006241"/>
    </source>
</evidence>
<dbReference type="PIRSF" id="PIRSF006241">
    <property type="entry name" value="HyI"/>
    <property type="match status" value="1"/>
</dbReference>
<evidence type="ECO:0000256" key="1">
    <source>
        <dbReference type="ARBA" id="ARBA00023235"/>
    </source>
</evidence>
<dbReference type="SUPFAM" id="SSF51658">
    <property type="entry name" value="Xylose isomerase-like"/>
    <property type="match status" value="1"/>
</dbReference>
<dbReference type="PANTHER" id="PTHR43489">
    <property type="entry name" value="ISOMERASE"/>
    <property type="match status" value="1"/>
</dbReference>
<dbReference type="AlphaFoldDB" id="A0A540VAV9"/>
<dbReference type="InterPro" id="IPR013022">
    <property type="entry name" value="Xyl_isomerase-like_TIM-brl"/>
</dbReference>
<gene>
    <name evidence="5" type="ORF">FKZ61_19385</name>
</gene>
<dbReference type="Proteomes" id="UP000317371">
    <property type="component" value="Unassembled WGS sequence"/>
</dbReference>
<proteinExistence type="inferred from homology"/>
<keyword evidence="1 2" id="KW-0413">Isomerase</keyword>
<dbReference type="GO" id="GO:0016853">
    <property type="term" value="F:isomerase activity"/>
    <property type="evidence" value="ECO:0007669"/>
    <property type="project" value="UniProtKB-KW"/>
</dbReference>
<dbReference type="Pfam" id="PF01261">
    <property type="entry name" value="AP_endonuc_2"/>
    <property type="match status" value="1"/>
</dbReference>
<evidence type="ECO:0000313" key="6">
    <source>
        <dbReference type="Proteomes" id="UP000317371"/>
    </source>
</evidence>
<dbReference type="PANTHER" id="PTHR43489:SF3">
    <property type="entry name" value="XYLOSE ISOMERASE DOMAIN PROTEIN TIM BARREL"/>
    <property type="match status" value="1"/>
</dbReference>
<evidence type="ECO:0000259" key="4">
    <source>
        <dbReference type="Pfam" id="PF01261"/>
    </source>
</evidence>
<evidence type="ECO:0000256" key="3">
    <source>
        <dbReference type="PIRSR" id="PIRSR006241-50"/>
    </source>
</evidence>
<name>A0A540VAV9_9CHLR</name>
<comment type="caution">
    <text evidence="5">The sequence shown here is derived from an EMBL/GenBank/DDBJ whole genome shotgun (WGS) entry which is preliminary data.</text>
</comment>
<dbReference type="InterPro" id="IPR026040">
    <property type="entry name" value="HyI-like"/>
</dbReference>
<organism evidence="5 6">
    <name type="scientific">Litorilinea aerophila</name>
    <dbReference type="NCBI Taxonomy" id="1204385"/>
    <lineage>
        <taxon>Bacteria</taxon>
        <taxon>Bacillati</taxon>
        <taxon>Chloroflexota</taxon>
        <taxon>Caldilineae</taxon>
        <taxon>Caldilineales</taxon>
        <taxon>Caldilineaceae</taxon>
        <taxon>Litorilinea</taxon>
    </lineage>
</organism>
<dbReference type="InterPro" id="IPR036237">
    <property type="entry name" value="Xyl_isomerase-like_sf"/>
</dbReference>
<dbReference type="RefSeq" id="WP_141611816.1">
    <property type="nucleotide sequence ID" value="NZ_VIGC02000031.1"/>
</dbReference>
<dbReference type="EMBL" id="VIGC01000031">
    <property type="protein sequence ID" value="TQE93894.1"/>
    <property type="molecule type" value="Genomic_DNA"/>
</dbReference>